<dbReference type="EMBL" id="CP035495">
    <property type="protein sequence ID" value="QAY63940.1"/>
    <property type="molecule type" value="Genomic_DNA"/>
</dbReference>
<feature type="compositionally biased region" description="Basic and acidic residues" evidence="1">
    <location>
        <begin position="10"/>
        <end position="21"/>
    </location>
</feature>
<dbReference type="AlphaFoldDB" id="A0A4P6EM74"/>
<dbReference type="OrthoDB" id="4425249at2"/>
<gene>
    <name evidence="2" type="ORF">ET495_12685</name>
</gene>
<sequence length="195" mass="20821">MGAAGLLDSMDTHRQQADLPRDLAGSPVRLEEGTEPSEEQVRQMQAVADDGARFEVPQVGLDVPLGALSEVDGQIVPPGFQSAYRVRNRGVPVEEAENGTVFVVMHSLRGRGQAPGDYLADRETGSSRVAPGDTVRVEDRVYAVTSSRLIDKADLPAADEVWTAEPGRLVIVTCMQRPDGAASLQNLVIFASLAA</sequence>
<feature type="region of interest" description="Disordered" evidence="1">
    <location>
        <begin position="1"/>
        <end position="39"/>
    </location>
</feature>
<evidence type="ECO:0000313" key="2">
    <source>
        <dbReference type="EMBL" id="QAY63940.1"/>
    </source>
</evidence>
<name>A0A4P6EM74_9MICO</name>
<evidence type="ECO:0000256" key="1">
    <source>
        <dbReference type="SAM" id="MobiDB-lite"/>
    </source>
</evidence>
<keyword evidence="3" id="KW-1185">Reference proteome</keyword>
<protein>
    <submittedName>
        <fullName evidence="2">Class F sortase</fullName>
    </submittedName>
</protein>
<organism evidence="2 3">
    <name type="scientific">Xylanimonas allomyrinae</name>
    <dbReference type="NCBI Taxonomy" id="2509459"/>
    <lineage>
        <taxon>Bacteria</taxon>
        <taxon>Bacillati</taxon>
        <taxon>Actinomycetota</taxon>
        <taxon>Actinomycetes</taxon>
        <taxon>Micrococcales</taxon>
        <taxon>Promicromonosporaceae</taxon>
        <taxon>Xylanimonas</taxon>
    </lineage>
</organism>
<dbReference type="RefSeq" id="WP_129205100.1">
    <property type="nucleotide sequence ID" value="NZ_CP035495.1"/>
</dbReference>
<dbReference type="InterPro" id="IPR042001">
    <property type="entry name" value="Sortase_F"/>
</dbReference>
<dbReference type="Proteomes" id="UP000291758">
    <property type="component" value="Chromosome"/>
</dbReference>
<dbReference type="CDD" id="cd05829">
    <property type="entry name" value="Sortase_F"/>
    <property type="match status" value="1"/>
</dbReference>
<proteinExistence type="predicted"/>
<accession>A0A4P6EM74</accession>
<evidence type="ECO:0000313" key="3">
    <source>
        <dbReference type="Proteomes" id="UP000291758"/>
    </source>
</evidence>
<reference evidence="2 3" key="1">
    <citation type="submission" date="2019-01" db="EMBL/GenBank/DDBJ databases">
        <title>Genome sequencing of strain 2JSPR-7.</title>
        <authorList>
            <person name="Heo J."/>
            <person name="Kim S.-J."/>
            <person name="Kim J.-S."/>
            <person name="Hong S.-B."/>
            <person name="Kwon S.-W."/>
        </authorList>
    </citation>
    <scope>NUCLEOTIDE SEQUENCE [LARGE SCALE GENOMIC DNA]</scope>
    <source>
        <strain evidence="2 3">2JSPR-7</strain>
    </source>
</reference>
<dbReference type="KEGG" id="xyl:ET495_12685"/>